<gene>
    <name evidence="3" type="ORF">Ahy_A07g032756</name>
</gene>
<evidence type="ECO:0000313" key="3">
    <source>
        <dbReference type="EMBL" id="RYR46893.1"/>
    </source>
</evidence>
<name>A0A445C7P7_ARAHY</name>
<accession>A0A445C7P7</accession>
<evidence type="ECO:0000256" key="1">
    <source>
        <dbReference type="ARBA" id="ARBA00022737"/>
    </source>
</evidence>
<dbReference type="STRING" id="3818.A0A445C7P7"/>
<evidence type="ECO:0000313" key="4">
    <source>
        <dbReference type="Proteomes" id="UP000289738"/>
    </source>
</evidence>
<keyword evidence="1" id="KW-0677">Repeat</keyword>
<organism evidence="3 4">
    <name type="scientific">Arachis hypogaea</name>
    <name type="common">Peanut</name>
    <dbReference type="NCBI Taxonomy" id="3818"/>
    <lineage>
        <taxon>Eukaryota</taxon>
        <taxon>Viridiplantae</taxon>
        <taxon>Streptophyta</taxon>
        <taxon>Embryophyta</taxon>
        <taxon>Tracheophyta</taxon>
        <taxon>Spermatophyta</taxon>
        <taxon>Magnoliopsida</taxon>
        <taxon>eudicotyledons</taxon>
        <taxon>Gunneridae</taxon>
        <taxon>Pentapetalae</taxon>
        <taxon>rosids</taxon>
        <taxon>fabids</taxon>
        <taxon>Fabales</taxon>
        <taxon>Fabaceae</taxon>
        <taxon>Papilionoideae</taxon>
        <taxon>50 kb inversion clade</taxon>
        <taxon>dalbergioids sensu lato</taxon>
        <taxon>Dalbergieae</taxon>
        <taxon>Pterocarpus clade</taxon>
        <taxon>Arachis</taxon>
    </lineage>
</organism>
<feature type="region of interest" description="Disordered" evidence="2">
    <location>
        <begin position="71"/>
        <end position="120"/>
    </location>
</feature>
<evidence type="ECO:0008006" key="5">
    <source>
        <dbReference type="Google" id="ProtNLM"/>
    </source>
</evidence>
<dbReference type="InterPro" id="IPR011990">
    <property type="entry name" value="TPR-like_helical_dom_sf"/>
</dbReference>
<keyword evidence="4" id="KW-1185">Reference proteome</keyword>
<proteinExistence type="predicted"/>
<dbReference type="Gene3D" id="1.25.40.10">
    <property type="entry name" value="Tetratricopeptide repeat domain"/>
    <property type="match status" value="1"/>
</dbReference>
<dbReference type="EMBL" id="SDMP01000007">
    <property type="protein sequence ID" value="RYR46893.1"/>
    <property type="molecule type" value="Genomic_DNA"/>
</dbReference>
<feature type="compositionally biased region" description="Polar residues" evidence="2">
    <location>
        <begin position="71"/>
        <end position="81"/>
    </location>
</feature>
<reference evidence="3 4" key="1">
    <citation type="submission" date="2019-01" db="EMBL/GenBank/DDBJ databases">
        <title>Sequencing of cultivated peanut Arachis hypogaea provides insights into genome evolution and oil improvement.</title>
        <authorList>
            <person name="Chen X."/>
        </authorList>
    </citation>
    <scope>NUCLEOTIDE SEQUENCE [LARGE SCALE GENOMIC DNA]</scope>
    <source>
        <strain evidence="4">cv. Fuhuasheng</strain>
        <tissue evidence="3">Leaves</tissue>
    </source>
</reference>
<sequence length="227" mass="26520">MALSFNPLQKGFQYRFLMSYFYDYSLCYVDLNCALYHCLQKNSISSFGAQGQGKRENHSFRFRGKLRVTTNDDGQNFNFGSFDTMRDDEEEEDSNGDVKGSSDGDDEGLEFMSSSNSNDNHAYGESIGRIKIDEHEFRMITYRSVWNPRLEGYLKYILKRLKPLHWRDKHNAIVYYTLLDVLSKTKLCRDAKRILRLMMCRGIKCFPEAFGYVMVSYSRAGMLRHVV</sequence>
<dbReference type="InterPro" id="IPR002885">
    <property type="entry name" value="PPR_rpt"/>
</dbReference>
<dbReference type="Proteomes" id="UP000289738">
    <property type="component" value="Chromosome A07"/>
</dbReference>
<feature type="compositionally biased region" description="Acidic residues" evidence="2">
    <location>
        <begin position="86"/>
        <end position="95"/>
    </location>
</feature>
<dbReference type="NCBIfam" id="TIGR00756">
    <property type="entry name" value="PPR"/>
    <property type="match status" value="1"/>
</dbReference>
<comment type="caution">
    <text evidence="3">The sequence shown here is derived from an EMBL/GenBank/DDBJ whole genome shotgun (WGS) entry which is preliminary data.</text>
</comment>
<dbReference type="AlphaFoldDB" id="A0A445C7P7"/>
<protein>
    <recommendedName>
        <fullName evidence="5">Pentatricopeptide repeat-containing protein</fullName>
    </recommendedName>
</protein>
<evidence type="ECO:0000256" key="2">
    <source>
        <dbReference type="SAM" id="MobiDB-lite"/>
    </source>
</evidence>